<accession>A0A9P9WVX7</accession>
<gene>
    <name evidence="2" type="ORF">JX265_001857</name>
</gene>
<protein>
    <submittedName>
        <fullName evidence="2">Uncharacterized protein</fullName>
    </submittedName>
</protein>
<comment type="caution">
    <text evidence="2">The sequence shown here is derived from an EMBL/GenBank/DDBJ whole genome shotgun (WGS) entry which is preliminary data.</text>
</comment>
<dbReference type="EMBL" id="JAFIMR010000003">
    <property type="protein sequence ID" value="KAI1880236.1"/>
    <property type="molecule type" value="Genomic_DNA"/>
</dbReference>
<keyword evidence="3" id="KW-1185">Reference proteome</keyword>
<feature type="transmembrane region" description="Helical" evidence="1">
    <location>
        <begin position="15"/>
        <end position="40"/>
    </location>
</feature>
<evidence type="ECO:0000256" key="1">
    <source>
        <dbReference type="SAM" id="Phobius"/>
    </source>
</evidence>
<sequence>MLYSQLYFPELDSGAWLTLNIMIGAPAYAIIGFLIAYFALQPTHKWDELRDWFTWRVESESSRGGFALLELLMWPAVLLGIAIWTLYKKLCHRLDDDATLIDLESQKGETDEGEWETATVYGGRCGRPENLSCRSFHMGAFTSLEIRNPRRIRW</sequence>
<keyword evidence="1" id="KW-1133">Transmembrane helix</keyword>
<evidence type="ECO:0000313" key="2">
    <source>
        <dbReference type="EMBL" id="KAI1880236.1"/>
    </source>
</evidence>
<keyword evidence="1" id="KW-0472">Membrane</keyword>
<keyword evidence="1" id="KW-0812">Transmembrane</keyword>
<name>A0A9P9WVX7_9PEZI</name>
<dbReference type="AlphaFoldDB" id="A0A9P9WVX7"/>
<evidence type="ECO:0000313" key="3">
    <source>
        <dbReference type="Proteomes" id="UP000829685"/>
    </source>
</evidence>
<organism evidence="2 3">
    <name type="scientific">Neoarthrinium moseri</name>
    <dbReference type="NCBI Taxonomy" id="1658444"/>
    <lineage>
        <taxon>Eukaryota</taxon>
        <taxon>Fungi</taxon>
        <taxon>Dikarya</taxon>
        <taxon>Ascomycota</taxon>
        <taxon>Pezizomycotina</taxon>
        <taxon>Sordariomycetes</taxon>
        <taxon>Xylariomycetidae</taxon>
        <taxon>Amphisphaeriales</taxon>
        <taxon>Apiosporaceae</taxon>
        <taxon>Neoarthrinium</taxon>
    </lineage>
</organism>
<dbReference type="Proteomes" id="UP000829685">
    <property type="component" value="Unassembled WGS sequence"/>
</dbReference>
<reference evidence="2" key="1">
    <citation type="submission" date="2021-03" db="EMBL/GenBank/DDBJ databases">
        <title>Revisited historic fungal species revealed as producer of novel bioactive compounds through whole genome sequencing and comparative genomics.</title>
        <authorList>
            <person name="Vignolle G.A."/>
            <person name="Hochenegger N."/>
            <person name="Mach R.L."/>
            <person name="Mach-Aigner A.R."/>
            <person name="Javad Rahimi M."/>
            <person name="Salim K.A."/>
            <person name="Chan C.M."/>
            <person name="Lim L.B.L."/>
            <person name="Cai F."/>
            <person name="Druzhinina I.S."/>
            <person name="U'Ren J.M."/>
            <person name="Derntl C."/>
        </authorList>
    </citation>
    <scope>NUCLEOTIDE SEQUENCE</scope>
    <source>
        <strain evidence="2">TUCIM 5799</strain>
    </source>
</reference>
<feature type="transmembrane region" description="Helical" evidence="1">
    <location>
        <begin position="66"/>
        <end position="87"/>
    </location>
</feature>
<proteinExistence type="predicted"/>